<keyword evidence="2" id="KW-1185">Reference proteome</keyword>
<sequence>MPRLHSLELLLDAAGEAAVRRQWQALRDAGLPSMLDHAGATNTPHVTVIAVPSIDATAEARAVELIGPLLPIEVRASGLAVFGGERLTLARVVDVDDAVLRAVLDLRAATTGHQHPGWLPHLTLARRLPRADLPRAVEVVGTGDAVMVLTALRRWDPDAGTVTPLVTPREPPAPG</sequence>
<dbReference type="SUPFAM" id="SSF55144">
    <property type="entry name" value="LigT-like"/>
    <property type="match status" value="1"/>
</dbReference>
<dbReference type="Gene3D" id="3.90.1140.10">
    <property type="entry name" value="Cyclic phosphodiesterase"/>
    <property type="match status" value="1"/>
</dbReference>
<evidence type="ECO:0000313" key="1">
    <source>
        <dbReference type="EMBL" id="MFB9311993.1"/>
    </source>
</evidence>
<name>A0ABV5K5H8_9ACTN</name>
<dbReference type="InterPro" id="IPR009097">
    <property type="entry name" value="Cyclic_Pdiesterase"/>
</dbReference>
<dbReference type="EMBL" id="JBHMDG010000002">
    <property type="protein sequence ID" value="MFB9311993.1"/>
    <property type="molecule type" value="Genomic_DNA"/>
</dbReference>
<organism evidence="1 2">
    <name type="scientific">Nocardioides plantarum</name>
    <dbReference type="NCBI Taxonomy" id="29299"/>
    <lineage>
        <taxon>Bacteria</taxon>
        <taxon>Bacillati</taxon>
        <taxon>Actinomycetota</taxon>
        <taxon>Actinomycetes</taxon>
        <taxon>Propionibacteriales</taxon>
        <taxon>Nocardioidaceae</taxon>
        <taxon>Nocardioides</taxon>
    </lineage>
</organism>
<keyword evidence="1" id="KW-0436">Ligase</keyword>
<evidence type="ECO:0000313" key="2">
    <source>
        <dbReference type="Proteomes" id="UP001589750"/>
    </source>
</evidence>
<reference evidence="1 2" key="1">
    <citation type="submission" date="2024-09" db="EMBL/GenBank/DDBJ databases">
        <authorList>
            <person name="Sun Q."/>
            <person name="Mori K."/>
        </authorList>
    </citation>
    <scope>NUCLEOTIDE SEQUENCE [LARGE SCALE GENOMIC DNA]</scope>
    <source>
        <strain evidence="1 2">JCM 9626</strain>
    </source>
</reference>
<protein>
    <submittedName>
        <fullName evidence="1">2'-5' RNA ligase family protein</fullName>
    </submittedName>
</protein>
<dbReference type="RefSeq" id="WP_140010810.1">
    <property type="nucleotide sequence ID" value="NZ_JBHMDG010000002.1"/>
</dbReference>
<proteinExistence type="predicted"/>
<gene>
    <name evidence="1" type="ORF">ACFFRI_02960</name>
</gene>
<dbReference type="Proteomes" id="UP001589750">
    <property type="component" value="Unassembled WGS sequence"/>
</dbReference>
<accession>A0ABV5K5H8</accession>
<dbReference type="Pfam" id="PF13563">
    <property type="entry name" value="2_5_RNA_ligase2"/>
    <property type="match status" value="1"/>
</dbReference>
<dbReference type="GO" id="GO:0016874">
    <property type="term" value="F:ligase activity"/>
    <property type="evidence" value="ECO:0007669"/>
    <property type="project" value="UniProtKB-KW"/>
</dbReference>
<comment type="caution">
    <text evidence="1">The sequence shown here is derived from an EMBL/GenBank/DDBJ whole genome shotgun (WGS) entry which is preliminary data.</text>
</comment>